<accession>A0A6C2UIE9</accession>
<evidence type="ECO:0000313" key="2">
    <source>
        <dbReference type="Proteomes" id="UP000346198"/>
    </source>
</evidence>
<dbReference type="AlphaFoldDB" id="A0A6C2UIE9"/>
<keyword evidence="2" id="KW-1185">Reference proteome</keyword>
<name>A0A6C2UIE9_9BACT</name>
<evidence type="ECO:0000313" key="1">
    <source>
        <dbReference type="EMBL" id="VGO19970.1"/>
    </source>
</evidence>
<dbReference type="Proteomes" id="UP000346198">
    <property type="component" value="Unassembled WGS sequence"/>
</dbReference>
<organism evidence="1 2">
    <name type="scientific">Pontiella sulfatireligans</name>
    <dbReference type="NCBI Taxonomy" id="2750658"/>
    <lineage>
        <taxon>Bacteria</taxon>
        <taxon>Pseudomonadati</taxon>
        <taxon>Kiritimatiellota</taxon>
        <taxon>Kiritimatiellia</taxon>
        <taxon>Kiritimatiellales</taxon>
        <taxon>Pontiellaceae</taxon>
        <taxon>Pontiella</taxon>
    </lineage>
</organism>
<proteinExistence type="predicted"/>
<dbReference type="RefSeq" id="WP_168433201.1">
    <property type="nucleotide sequence ID" value="NZ_CAAHFH010000001.1"/>
</dbReference>
<sequence>MKCRLDIIDSESWPTEAVNVVRNKLKSFGGDEESINKISSKLVNRDDDEVTLFFKTQVREIVNHISGFVAYHCCRPLSVQSYRDHGLLVRTDERLRAFAQKYVGDVSGWETACDEVLALYHGPYRNHWYDNTAGLGFVPFESYAKSGSYFLCGIFERLGAMGKERKRELFENTKPVSIKCELPRAWVVGDETDGDLLGSYVEELLLSIIAHECGREREIFNPSAIHLLVDLPPDNILEIRCLNA</sequence>
<reference evidence="1 2" key="1">
    <citation type="submission" date="2019-04" db="EMBL/GenBank/DDBJ databases">
        <authorList>
            <person name="Van Vliet M D."/>
        </authorList>
    </citation>
    <scope>NUCLEOTIDE SEQUENCE [LARGE SCALE GENOMIC DNA]</scope>
    <source>
        <strain evidence="1 2">F21</strain>
    </source>
</reference>
<gene>
    <name evidence="1" type="ORF">SCARR_02030</name>
</gene>
<dbReference type="EMBL" id="CAAHFH010000001">
    <property type="protein sequence ID" value="VGO19970.1"/>
    <property type="molecule type" value="Genomic_DNA"/>
</dbReference>
<protein>
    <submittedName>
        <fullName evidence="1">Uncharacterized protein</fullName>
    </submittedName>
</protein>